<keyword evidence="1" id="KW-0812">Transmembrane</keyword>
<dbReference type="InterPro" id="IPR032623">
    <property type="entry name" value="FecR_N"/>
</dbReference>
<protein>
    <submittedName>
        <fullName evidence="4">DUF4880 domain-containing protein</fullName>
    </submittedName>
</protein>
<organism evidence="4 5">
    <name type="scientific">Sphingobium nicotianae</name>
    <dbReference type="NCBI Taxonomy" id="2782607"/>
    <lineage>
        <taxon>Bacteria</taxon>
        <taxon>Pseudomonadati</taxon>
        <taxon>Pseudomonadota</taxon>
        <taxon>Alphaproteobacteria</taxon>
        <taxon>Sphingomonadales</taxon>
        <taxon>Sphingomonadaceae</taxon>
        <taxon>Sphingobium</taxon>
    </lineage>
</organism>
<feature type="domain" description="FecR protein" evidence="2">
    <location>
        <begin position="109"/>
        <end position="199"/>
    </location>
</feature>
<dbReference type="PANTHER" id="PTHR30273:SF2">
    <property type="entry name" value="PROTEIN FECR"/>
    <property type="match status" value="1"/>
</dbReference>
<feature type="transmembrane region" description="Helical" evidence="1">
    <location>
        <begin position="82"/>
        <end position="103"/>
    </location>
</feature>
<name>A0A9X1DDP3_9SPHN</name>
<dbReference type="Pfam" id="PF16220">
    <property type="entry name" value="DUF4880"/>
    <property type="match status" value="1"/>
</dbReference>
<dbReference type="Proteomes" id="UP001138757">
    <property type="component" value="Unassembled WGS sequence"/>
</dbReference>
<evidence type="ECO:0000313" key="4">
    <source>
        <dbReference type="EMBL" id="MBT2188320.1"/>
    </source>
</evidence>
<proteinExistence type="predicted"/>
<evidence type="ECO:0000256" key="1">
    <source>
        <dbReference type="SAM" id="Phobius"/>
    </source>
</evidence>
<dbReference type="InterPro" id="IPR006311">
    <property type="entry name" value="TAT_signal"/>
</dbReference>
<comment type="caution">
    <text evidence="4">The sequence shown here is derived from an EMBL/GenBank/DDBJ whole genome shotgun (WGS) entry which is preliminary data.</text>
</comment>
<keyword evidence="1" id="KW-0472">Membrane</keyword>
<dbReference type="Pfam" id="PF04773">
    <property type="entry name" value="FecR"/>
    <property type="match status" value="1"/>
</dbReference>
<dbReference type="InterPro" id="IPR012373">
    <property type="entry name" value="Ferrdict_sens_TM"/>
</dbReference>
<dbReference type="Gene3D" id="2.60.120.1440">
    <property type="match status" value="1"/>
</dbReference>
<gene>
    <name evidence="4" type="ORF">KK488_15295</name>
</gene>
<dbReference type="AlphaFoldDB" id="A0A9X1DDP3"/>
<feature type="domain" description="FecR N-terminal" evidence="3">
    <location>
        <begin position="11"/>
        <end position="48"/>
    </location>
</feature>
<dbReference type="EMBL" id="JAHGAW010000010">
    <property type="protein sequence ID" value="MBT2188320.1"/>
    <property type="molecule type" value="Genomic_DNA"/>
</dbReference>
<dbReference type="RefSeq" id="WP_214624576.1">
    <property type="nucleotide sequence ID" value="NZ_JAHGAW010000010.1"/>
</dbReference>
<accession>A0A9X1DDP3</accession>
<evidence type="ECO:0000313" key="5">
    <source>
        <dbReference type="Proteomes" id="UP001138757"/>
    </source>
</evidence>
<sequence length="317" mass="34475">MASKQDRIDAEAADWLAAIDCGPVDRQAFEQWRSSDPAHALAFIRVSQIGRDLDSLRETRLADKTAPAKQEPVPTTANRRRFLALGAAGVVAVALGGLGWTFAAAAHDAETAVGERRRIVIASGIAIELNTDSHVTWRQRDKGYEIDLLRGEMMLERQPGSAPCTLNCEQSQIDLAAGGRLNARSRPQEVELSVLEGEAQLRTPASNAIVRVATLRKARVAVGAPTAVSAISPVEAGAVSAWQQGQLHFNGESLEDALAEYNRYLQHPIEIDDASLRRIRLGGRFSATDPADFLRALKQIYGVSVHVDSERVRLTRT</sequence>
<dbReference type="PROSITE" id="PS51318">
    <property type="entry name" value="TAT"/>
    <property type="match status" value="1"/>
</dbReference>
<evidence type="ECO:0000259" key="3">
    <source>
        <dbReference type="Pfam" id="PF16220"/>
    </source>
</evidence>
<dbReference type="PANTHER" id="PTHR30273">
    <property type="entry name" value="PERIPLASMIC SIGNAL SENSOR AND SIGMA FACTOR ACTIVATOR FECR-RELATED"/>
    <property type="match status" value="1"/>
</dbReference>
<evidence type="ECO:0000259" key="2">
    <source>
        <dbReference type="Pfam" id="PF04773"/>
    </source>
</evidence>
<dbReference type="GO" id="GO:0016989">
    <property type="term" value="F:sigma factor antagonist activity"/>
    <property type="evidence" value="ECO:0007669"/>
    <property type="project" value="TreeGrafter"/>
</dbReference>
<keyword evidence="5" id="KW-1185">Reference proteome</keyword>
<reference evidence="4" key="1">
    <citation type="submission" date="2021-05" db="EMBL/GenBank/DDBJ databases">
        <title>Genome of Sphingobium sp. strain.</title>
        <authorList>
            <person name="Fan R."/>
        </authorList>
    </citation>
    <scope>NUCLEOTIDE SEQUENCE</scope>
    <source>
        <strain evidence="4">H33</strain>
    </source>
</reference>
<keyword evidence="1" id="KW-1133">Transmembrane helix</keyword>
<dbReference type="InterPro" id="IPR006860">
    <property type="entry name" value="FecR"/>
</dbReference>
<dbReference type="PIRSF" id="PIRSF018266">
    <property type="entry name" value="FecR"/>
    <property type="match status" value="1"/>
</dbReference>
<dbReference type="Gene3D" id="3.55.50.30">
    <property type="match status" value="1"/>
</dbReference>